<dbReference type="CDD" id="cd03263">
    <property type="entry name" value="ABC_subfamily_A"/>
    <property type="match status" value="2"/>
</dbReference>
<reference evidence="13" key="1">
    <citation type="submission" date="2019-03" db="EMBL/GenBank/DDBJ databases">
        <title>Long read genome sequence of the mycoparasitic Pythium oligandrum ATCC 38472 isolated from sugarbeet rhizosphere.</title>
        <authorList>
            <person name="Gaulin E."/>
        </authorList>
    </citation>
    <scope>NUCLEOTIDE SEQUENCE</scope>
    <source>
        <strain evidence="13">ATCC 38472_TT</strain>
    </source>
</reference>
<dbReference type="GO" id="GO:0005524">
    <property type="term" value="F:ATP binding"/>
    <property type="evidence" value="ECO:0007669"/>
    <property type="project" value="UniProtKB-KW"/>
</dbReference>
<feature type="transmembrane region" description="Helical" evidence="11">
    <location>
        <begin position="399"/>
        <end position="418"/>
    </location>
</feature>
<proteinExistence type="inferred from homology"/>
<sequence length="1860" mass="204470">MSATLAPVPTPSNDDASSPSAASTAALATLTDCVSTIVMTDVKYALCVMNSGLLALDSDAGALNTTESSAFSREGIVLSYIRAFEQQEGGSEDIQDVVGHCRLTCTAAGTRASSSCCQATERLRACELTPTLVTPALQACKASLDQSLAYSNDECGLAPADTAFVAIASVIVAVVVIVGGVLLYHRRRRKSPQQQGSTRGGHKNTLSNIAEQETAWHASLAQFLLQVQNLVWKNMVLRRRKPVAWLFEQVLPLLFVAALVVLANLDTIFGRNERDPVYASSDQAATFDNGTRLVCVDLSSLNPEDVGAPNSTMRSFYTSGQSVLGLFFLLSFVKFVSSTTAAMVHEKEIKMREMMKIMGVSDGMLLVAWCITHLLQTLPIVFVLTALLKYGNVFPTTPFATVVFLFWGLNVTIVAFSYTMTPWFRKSRTAAIFSVLIWLLLYFPFFAVQPKTSGPKYAAALSPGTAFALAIDYMLRQAQLGTGFSYSMTRSLDATSVVIEGVPTDTTMCWFMLIDAGILFVLGWYFEQVVPQQYGLTKPWNFMFKADYWRRVRWNDQTVAASLEIASPNTGKNDGSATPRHGGAYVAVTNDNGDDQVAYVTIPERANGVIEPVSGELAVQERSGASLQLHALSKTFKLADGEEKRAVDELTLTLYSGQITSLLGHNGAGKTTTISMLTGLLPPSSGDAVLYGKSLRRDTDAFRRIMGVCPQHDVLFPDLTVDEHLHFFATIKHVDRRALYKMADSLIEEVGLTGSRRVLSKNLSGGQKRKLSVAIALLGESKLVFFDEPTSGMDPYSRRFTWNMLRKQRDGRVIVLTTHFMDEADVLGDRIAILADGRLKCVGSSLFLKNRFGAGYNLTMIKAANATETGFNLSALEQLVQQHVPHASVASDSGSEVVFQLPNGSSTAFPALFDSLDRDMATLGMLKYGISVTTLEDVFLRIAHERDDEAEHAAATHAQVVPHSVTIKQEESATTTARPGLWAQYKTLLWKRVQISRRDRKSLLNAVGIPLLFLVILVSLPEIQVSSFLPDYATSLPTDSQRASCSTADISANILDARTLGRCENSFFAYCQLGLIECDNKVCCDATDYRSPLYACNACSATTGTCYNNLCLARNGAKLQIALNGFLASMVVMLAFAFVPAALIAFIVKEKEPTQDAKTLQWISGMSLKSYWWSNYTHDIVLTFVSVVVALLTTPFSNRTLAGSSEVLALVLLFVTHALAIVPMTYLYARRFQKHATAQTSMLVFTLASGGLLSIFSFMCRIIDFRMSSSLSLSGLDLDYLRWIFLLFPGYALNNGIYEIATRKLTRGSVYGSGRNWNRQASFFGLFRGFGRDLQCPACWNSTSPTCCVREVMDFDVVIAPVVYMALEAVVLTVLVFVMEKRAVRREHKLASKIRADEEKKATKQLVQESAEEEDDDVVAERHRVESEEVLASNTALLMRQLRLRYADGRVALNDLSLAIPRGECFGYLGVNGAGKSTTIKVLTRQIAATRGVVAVAGRELSAKGESKNKEATLIGYCPQFDALHDLLTVEEQLRLYASLKGIPSDLIAHEIDDKITQLGLGEYRHKLTRGLSGGNKRKVSTAIALLGSPPIVILDEPSTGMDPSSRRRMWNVIAATCAGTQRTSVLLTTHSMEECEALCSRVGILVQGQLKCLGSVEHLRQKFGRGFTVDVKLESEPTSDNRGRLESVVRSFLTRDGVQDVPEQLNTEQVESICNELQHPERSAQLTSGETRDVWLTSSLGLSSSDEFTIDLDLFYTWWLALERHEALQQHLHERFPGMRVVEQHGDHFRFHIPKYATTSDLPLRPKAIFEALEANRARLQIQEYSVSDTSLEHIFNSMAGGTATQNDTERASTLSSSS</sequence>
<evidence type="ECO:0000256" key="9">
    <source>
        <dbReference type="ARBA" id="ARBA00023136"/>
    </source>
</evidence>
<evidence type="ECO:0000256" key="6">
    <source>
        <dbReference type="ARBA" id="ARBA00022741"/>
    </source>
</evidence>
<evidence type="ECO:0000256" key="4">
    <source>
        <dbReference type="ARBA" id="ARBA00022692"/>
    </source>
</evidence>
<dbReference type="InterPro" id="IPR003439">
    <property type="entry name" value="ABC_transporter-like_ATP-bd"/>
</dbReference>
<keyword evidence="6" id="KW-0547">Nucleotide-binding</keyword>
<evidence type="ECO:0000313" key="14">
    <source>
        <dbReference type="Proteomes" id="UP000794436"/>
    </source>
</evidence>
<dbReference type="InterPro" id="IPR017871">
    <property type="entry name" value="ABC_transporter-like_CS"/>
</dbReference>
<dbReference type="GO" id="GO:0016020">
    <property type="term" value="C:membrane"/>
    <property type="evidence" value="ECO:0007669"/>
    <property type="project" value="UniProtKB-SubCell"/>
</dbReference>
<dbReference type="PANTHER" id="PTHR19229">
    <property type="entry name" value="ATP-BINDING CASSETTE TRANSPORTER SUBFAMILY A ABCA"/>
    <property type="match status" value="1"/>
</dbReference>
<feature type="transmembrane region" description="Helical" evidence="11">
    <location>
        <begin position="365"/>
        <end position="387"/>
    </location>
</feature>
<comment type="similarity">
    <text evidence="2">Belongs to the ABC transporter superfamily. ABCA family.</text>
</comment>
<dbReference type="SUPFAM" id="SSF52540">
    <property type="entry name" value="P-loop containing nucleoside triphosphate hydrolases"/>
    <property type="match status" value="2"/>
</dbReference>
<dbReference type="InterPro" id="IPR003593">
    <property type="entry name" value="AAA+_ATPase"/>
</dbReference>
<dbReference type="Proteomes" id="UP000794436">
    <property type="component" value="Unassembled WGS sequence"/>
</dbReference>
<feature type="transmembrane region" description="Helical" evidence="11">
    <location>
        <begin position="430"/>
        <end position="448"/>
    </location>
</feature>
<dbReference type="PROSITE" id="PS50893">
    <property type="entry name" value="ABC_TRANSPORTER_2"/>
    <property type="match status" value="2"/>
</dbReference>
<feature type="transmembrane region" description="Helical" evidence="11">
    <location>
        <begin position="510"/>
        <end position="526"/>
    </location>
</feature>
<keyword evidence="9 11" id="KW-0472">Membrane</keyword>
<keyword evidence="8 11" id="KW-1133">Transmembrane helix</keyword>
<feature type="compositionally biased region" description="Polar residues" evidence="10">
    <location>
        <begin position="1844"/>
        <end position="1860"/>
    </location>
</feature>
<dbReference type="Pfam" id="PF00005">
    <property type="entry name" value="ABC_tran"/>
    <property type="match status" value="2"/>
</dbReference>
<evidence type="ECO:0000313" key="13">
    <source>
        <dbReference type="EMBL" id="TMW69302.1"/>
    </source>
</evidence>
<dbReference type="Pfam" id="PF12698">
    <property type="entry name" value="ABC2_membrane_3"/>
    <property type="match status" value="2"/>
</dbReference>
<feature type="transmembrane region" description="Helical" evidence="11">
    <location>
        <begin position="243"/>
        <end position="265"/>
    </location>
</feature>
<feature type="transmembrane region" description="Helical" evidence="11">
    <location>
        <begin position="1280"/>
        <end position="1298"/>
    </location>
</feature>
<dbReference type="InterPro" id="IPR027417">
    <property type="entry name" value="P-loop_NTPase"/>
</dbReference>
<name>A0A8K1FRS7_PYTOL</name>
<protein>
    <recommendedName>
        <fullName evidence="12">ABC transporter domain-containing protein</fullName>
    </recommendedName>
</protein>
<comment type="caution">
    <text evidence="13">The sequence shown here is derived from an EMBL/GenBank/DDBJ whole genome shotgun (WGS) entry which is preliminary data.</text>
</comment>
<feature type="region of interest" description="Disordered" evidence="10">
    <location>
        <begin position="1"/>
        <end position="20"/>
    </location>
</feature>
<dbReference type="InterPro" id="IPR026082">
    <property type="entry name" value="ABCA"/>
</dbReference>
<evidence type="ECO:0000256" key="11">
    <source>
        <dbReference type="SAM" id="Phobius"/>
    </source>
</evidence>
<evidence type="ECO:0000256" key="5">
    <source>
        <dbReference type="ARBA" id="ARBA00022737"/>
    </source>
</evidence>
<dbReference type="Gene3D" id="3.40.50.300">
    <property type="entry name" value="P-loop containing nucleotide triphosphate hydrolases"/>
    <property type="match status" value="2"/>
</dbReference>
<keyword evidence="14" id="KW-1185">Reference proteome</keyword>
<feature type="transmembrane region" description="Helical" evidence="11">
    <location>
        <begin position="1002"/>
        <end position="1020"/>
    </location>
</feature>
<evidence type="ECO:0000256" key="10">
    <source>
        <dbReference type="SAM" id="MobiDB-lite"/>
    </source>
</evidence>
<feature type="transmembrane region" description="Helical" evidence="11">
    <location>
        <begin position="323"/>
        <end position="344"/>
    </location>
</feature>
<dbReference type="GO" id="GO:0016887">
    <property type="term" value="F:ATP hydrolysis activity"/>
    <property type="evidence" value="ECO:0007669"/>
    <property type="project" value="InterPro"/>
</dbReference>
<dbReference type="OrthoDB" id="10255969at2759"/>
<accession>A0A8K1FRS7</accession>
<feature type="transmembrane region" description="Helical" evidence="11">
    <location>
        <begin position="1358"/>
        <end position="1379"/>
    </location>
</feature>
<evidence type="ECO:0000259" key="12">
    <source>
        <dbReference type="PROSITE" id="PS50893"/>
    </source>
</evidence>
<feature type="transmembrane region" description="Helical" evidence="11">
    <location>
        <begin position="1208"/>
        <end position="1229"/>
    </location>
</feature>
<evidence type="ECO:0000256" key="1">
    <source>
        <dbReference type="ARBA" id="ARBA00004141"/>
    </source>
</evidence>
<gene>
    <name evidence="13" type="ORF">Poli38472_001458</name>
</gene>
<evidence type="ECO:0000256" key="3">
    <source>
        <dbReference type="ARBA" id="ARBA00022448"/>
    </source>
</evidence>
<comment type="subcellular location">
    <subcellularLocation>
        <location evidence="1">Membrane</location>
        <topology evidence="1">Multi-pass membrane protein</topology>
    </subcellularLocation>
</comment>
<dbReference type="PROSITE" id="PS00211">
    <property type="entry name" value="ABC_TRANSPORTER_1"/>
    <property type="match status" value="1"/>
</dbReference>
<evidence type="ECO:0000256" key="8">
    <source>
        <dbReference type="ARBA" id="ARBA00022989"/>
    </source>
</evidence>
<dbReference type="FunFam" id="3.40.50.300:FF:000335">
    <property type="entry name" value="ATP binding cassette subfamily A member 5"/>
    <property type="match status" value="1"/>
</dbReference>
<keyword evidence="7" id="KW-0067">ATP-binding</keyword>
<dbReference type="FunFam" id="3.40.50.300:FF:000298">
    <property type="entry name" value="ATP-binding cassette sub-family A member 12"/>
    <property type="match status" value="1"/>
</dbReference>
<keyword evidence="4 11" id="KW-0812">Transmembrane</keyword>
<dbReference type="SMART" id="SM00382">
    <property type="entry name" value="AAA"/>
    <property type="match status" value="2"/>
</dbReference>
<feature type="domain" description="ABC transporter" evidence="12">
    <location>
        <begin position="627"/>
        <end position="861"/>
    </location>
</feature>
<feature type="domain" description="ABC transporter" evidence="12">
    <location>
        <begin position="1425"/>
        <end position="1673"/>
    </location>
</feature>
<dbReference type="EMBL" id="SPLM01000001">
    <property type="protein sequence ID" value="TMW69302.1"/>
    <property type="molecule type" value="Genomic_DNA"/>
</dbReference>
<evidence type="ECO:0000256" key="2">
    <source>
        <dbReference type="ARBA" id="ARBA00008869"/>
    </source>
</evidence>
<organism evidence="13 14">
    <name type="scientific">Pythium oligandrum</name>
    <name type="common">Mycoparasitic fungus</name>
    <dbReference type="NCBI Taxonomy" id="41045"/>
    <lineage>
        <taxon>Eukaryota</taxon>
        <taxon>Sar</taxon>
        <taxon>Stramenopiles</taxon>
        <taxon>Oomycota</taxon>
        <taxon>Peronosporomycetes</taxon>
        <taxon>Pythiales</taxon>
        <taxon>Pythiaceae</taxon>
        <taxon>Pythium</taxon>
    </lineage>
</organism>
<evidence type="ECO:0000256" key="7">
    <source>
        <dbReference type="ARBA" id="ARBA00022840"/>
    </source>
</evidence>
<feature type="region of interest" description="Disordered" evidence="10">
    <location>
        <begin position="1840"/>
        <end position="1860"/>
    </location>
</feature>
<feature type="transmembrane region" description="Helical" evidence="11">
    <location>
        <begin position="163"/>
        <end position="184"/>
    </location>
</feature>
<dbReference type="GO" id="GO:0140359">
    <property type="term" value="F:ABC-type transporter activity"/>
    <property type="evidence" value="ECO:0007669"/>
    <property type="project" value="InterPro"/>
</dbReference>
<dbReference type="InterPro" id="IPR013525">
    <property type="entry name" value="ABC2_TM"/>
</dbReference>
<feature type="transmembrane region" description="Helical" evidence="11">
    <location>
        <begin position="1176"/>
        <end position="1196"/>
    </location>
</feature>
<feature type="transmembrane region" description="Helical" evidence="11">
    <location>
        <begin position="1126"/>
        <end position="1148"/>
    </location>
</feature>
<keyword evidence="3" id="KW-0813">Transport</keyword>
<dbReference type="Pfam" id="PF23321">
    <property type="entry name" value="R1_ABCA1"/>
    <property type="match status" value="1"/>
</dbReference>
<dbReference type="InterPro" id="IPR056264">
    <property type="entry name" value="R2_ABCA1-4-like"/>
</dbReference>
<feature type="transmembrane region" description="Helical" evidence="11">
    <location>
        <begin position="1241"/>
        <end position="1260"/>
    </location>
</feature>
<dbReference type="GO" id="GO:0005319">
    <property type="term" value="F:lipid transporter activity"/>
    <property type="evidence" value="ECO:0007669"/>
    <property type="project" value="TreeGrafter"/>
</dbReference>
<keyword evidence="5" id="KW-0677">Repeat</keyword>
<feature type="compositionally biased region" description="Low complexity" evidence="10">
    <location>
        <begin position="11"/>
        <end position="20"/>
    </location>
</feature>
<dbReference type="PANTHER" id="PTHR19229:SF36">
    <property type="entry name" value="ATP-BINDING CASSETTE SUB-FAMILY A MEMBER 2"/>
    <property type="match status" value="1"/>
</dbReference>